<feature type="transmembrane region" description="Helical" evidence="1">
    <location>
        <begin position="88"/>
        <end position="109"/>
    </location>
</feature>
<keyword evidence="1" id="KW-1133">Transmembrane helix</keyword>
<protein>
    <submittedName>
        <fullName evidence="2">Uncharacterized protein</fullName>
    </submittedName>
</protein>
<dbReference type="Proteomes" id="UP001195914">
    <property type="component" value="Unassembled WGS sequence"/>
</dbReference>
<proteinExistence type="predicted"/>
<evidence type="ECO:0000256" key="1">
    <source>
        <dbReference type="SAM" id="Phobius"/>
    </source>
</evidence>
<evidence type="ECO:0000313" key="3">
    <source>
        <dbReference type="Proteomes" id="UP001195914"/>
    </source>
</evidence>
<dbReference type="EMBL" id="JAHBMH010000007">
    <property type="protein sequence ID" value="KAK1939483.1"/>
    <property type="molecule type" value="Genomic_DNA"/>
</dbReference>
<gene>
    <name evidence="2" type="ORF">X943_000427</name>
</gene>
<feature type="transmembrane region" description="Helical" evidence="1">
    <location>
        <begin position="115"/>
        <end position="139"/>
    </location>
</feature>
<comment type="caution">
    <text evidence="2">The sequence shown here is derived from an EMBL/GenBank/DDBJ whole genome shotgun (WGS) entry which is preliminary data.</text>
</comment>
<keyword evidence="3" id="KW-1185">Reference proteome</keyword>
<organism evidence="2 3">
    <name type="scientific">Babesia divergens</name>
    <dbReference type="NCBI Taxonomy" id="32595"/>
    <lineage>
        <taxon>Eukaryota</taxon>
        <taxon>Sar</taxon>
        <taxon>Alveolata</taxon>
        <taxon>Apicomplexa</taxon>
        <taxon>Aconoidasida</taxon>
        <taxon>Piroplasmida</taxon>
        <taxon>Babesiidae</taxon>
        <taxon>Babesia</taxon>
    </lineage>
</organism>
<reference evidence="2" key="1">
    <citation type="journal article" date="2014" name="Nucleic Acids Res.">
        <title>The evolutionary dynamics of variant antigen genes in Babesia reveal a history of genomic innovation underlying host-parasite interaction.</title>
        <authorList>
            <person name="Jackson A.P."/>
            <person name="Otto T.D."/>
            <person name="Darby A."/>
            <person name="Ramaprasad A."/>
            <person name="Xia D."/>
            <person name="Echaide I.E."/>
            <person name="Farber M."/>
            <person name="Gahlot S."/>
            <person name="Gamble J."/>
            <person name="Gupta D."/>
            <person name="Gupta Y."/>
            <person name="Jackson L."/>
            <person name="Malandrin L."/>
            <person name="Malas T.B."/>
            <person name="Moussa E."/>
            <person name="Nair M."/>
            <person name="Reid A.J."/>
            <person name="Sanders M."/>
            <person name="Sharma J."/>
            <person name="Tracey A."/>
            <person name="Quail M.A."/>
            <person name="Weir W."/>
            <person name="Wastling J.M."/>
            <person name="Hall N."/>
            <person name="Willadsen P."/>
            <person name="Lingelbach K."/>
            <person name="Shiels B."/>
            <person name="Tait A."/>
            <person name="Berriman M."/>
            <person name="Allred D.R."/>
            <person name="Pain A."/>
        </authorList>
    </citation>
    <scope>NUCLEOTIDE SEQUENCE</scope>
    <source>
        <strain evidence="2">1802A</strain>
    </source>
</reference>
<reference evidence="2" key="2">
    <citation type="submission" date="2021-05" db="EMBL/GenBank/DDBJ databases">
        <authorList>
            <person name="Pain A."/>
        </authorList>
    </citation>
    <scope>NUCLEOTIDE SEQUENCE</scope>
    <source>
        <strain evidence="2">1802A</strain>
    </source>
</reference>
<accession>A0AAD9GJL3</accession>
<feature type="transmembrane region" description="Helical" evidence="1">
    <location>
        <begin position="194"/>
        <end position="217"/>
    </location>
</feature>
<name>A0AAD9GJL3_BABDI</name>
<sequence>MAFFLAKKLTNLALNGMVDKDMPKNTNGFEGEKSVSDEDVENYSTTVKRKIHWQDLNYPWGLNLVHYDHRELNAISSKVSRFAHAATFVVYATLLLNLIDVTVLASMGISPIRILYSFFNVLLISPFVCTNFYLAFVVLALKGRTYYNQYIACQTIMCFLYIILAVLGEGPVNGFTKFMYFGSETSILPRGASIFWSVVIAVESISHLFSFFFGGLLH</sequence>
<keyword evidence="1" id="KW-0812">Transmembrane</keyword>
<dbReference type="AlphaFoldDB" id="A0AAD9GJL3"/>
<evidence type="ECO:0000313" key="2">
    <source>
        <dbReference type="EMBL" id="KAK1939483.1"/>
    </source>
</evidence>
<feature type="transmembrane region" description="Helical" evidence="1">
    <location>
        <begin position="151"/>
        <end position="174"/>
    </location>
</feature>
<keyword evidence="1" id="KW-0472">Membrane</keyword>